<dbReference type="EMBL" id="KV427687">
    <property type="protein sequence ID" value="KZT00394.1"/>
    <property type="molecule type" value="Genomic_DNA"/>
</dbReference>
<name>A0A165B722_9APHY</name>
<accession>A0A165B722</accession>
<sequence>MVVLDDIENDPPPSYVEAGPAGSLPPFPARGSRVTLITLPSHMLLRIIYELFPQGQPEGQRRILQWLHVSLRRVNHALYVACMHVLRSTYLPEYSKHVRAPYTSDPFPSSVAGSEQSEQAISPVLSMQRETRVLDLFIALKVREDVLTDESELHLEHEDSFKDLFDLMQPRSRLEDLVRIYGAREGVISTQSSGSSMSKGRSDVQPIPFTFLSISFSPRKVGLVLTIKRSRKAIVEVVRAREDTLDVAAKRLVRGLKSWLPAHPGYMNSI</sequence>
<protein>
    <submittedName>
        <fullName evidence="2">Uncharacterized protein</fullName>
    </submittedName>
</protein>
<evidence type="ECO:0000313" key="2">
    <source>
        <dbReference type="EMBL" id="KZT00394.1"/>
    </source>
</evidence>
<dbReference type="GeneID" id="63823010"/>
<dbReference type="OrthoDB" id="2536866at2759"/>
<evidence type="ECO:0000313" key="3">
    <source>
        <dbReference type="Proteomes" id="UP000076871"/>
    </source>
</evidence>
<dbReference type="STRING" id="1314785.A0A165B722"/>
<keyword evidence="3" id="KW-1185">Reference proteome</keyword>
<proteinExistence type="predicted"/>
<evidence type="ECO:0000256" key="1">
    <source>
        <dbReference type="SAM" id="MobiDB-lite"/>
    </source>
</evidence>
<organism evidence="2 3">
    <name type="scientific">Laetiporus sulphureus 93-53</name>
    <dbReference type="NCBI Taxonomy" id="1314785"/>
    <lineage>
        <taxon>Eukaryota</taxon>
        <taxon>Fungi</taxon>
        <taxon>Dikarya</taxon>
        <taxon>Basidiomycota</taxon>
        <taxon>Agaricomycotina</taxon>
        <taxon>Agaricomycetes</taxon>
        <taxon>Polyporales</taxon>
        <taxon>Laetiporus</taxon>
    </lineage>
</organism>
<dbReference type="InParanoid" id="A0A165B722"/>
<dbReference type="AlphaFoldDB" id="A0A165B722"/>
<feature type="region of interest" description="Disordered" evidence="1">
    <location>
        <begin position="1"/>
        <end position="22"/>
    </location>
</feature>
<gene>
    <name evidence="2" type="ORF">LAESUDRAFT_688203</name>
</gene>
<reference evidence="2 3" key="1">
    <citation type="journal article" date="2016" name="Mol. Biol. Evol.">
        <title>Comparative Genomics of Early-Diverging Mushroom-Forming Fungi Provides Insights into the Origins of Lignocellulose Decay Capabilities.</title>
        <authorList>
            <person name="Nagy L.G."/>
            <person name="Riley R."/>
            <person name="Tritt A."/>
            <person name="Adam C."/>
            <person name="Daum C."/>
            <person name="Floudas D."/>
            <person name="Sun H."/>
            <person name="Yadav J.S."/>
            <person name="Pangilinan J."/>
            <person name="Larsson K.H."/>
            <person name="Matsuura K."/>
            <person name="Barry K."/>
            <person name="Labutti K."/>
            <person name="Kuo R."/>
            <person name="Ohm R.A."/>
            <person name="Bhattacharya S.S."/>
            <person name="Shirouzu T."/>
            <person name="Yoshinaga Y."/>
            <person name="Martin F.M."/>
            <person name="Grigoriev I.V."/>
            <person name="Hibbett D.S."/>
        </authorList>
    </citation>
    <scope>NUCLEOTIDE SEQUENCE [LARGE SCALE GENOMIC DNA]</scope>
    <source>
        <strain evidence="2 3">93-53</strain>
    </source>
</reference>
<dbReference type="RefSeq" id="XP_040758134.1">
    <property type="nucleotide sequence ID" value="XM_040905981.1"/>
</dbReference>
<dbReference type="Proteomes" id="UP000076871">
    <property type="component" value="Unassembled WGS sequence"/>
</dbReference>